<name>A0ACB0DZR4_RANTA</name>
<accession>A0ACB0DZR4</accession>
<protein>
    <submittedName>
        <fullName evidence="1">Uncharacterized protein</fullName>
    </submittedName>
</protein>
<evidence type="ECO:0000313" key="2">
    <source>
        <dbReference type="Proteomes" id="UP001162501"/>
    </source>
</evidence>
<dbReference type="Proteomes" id="UP001162501">
    <property type="component" value="Chromosome 13"/>
</dbReference>
<gene>
    <name evidence="1" type="ORF">MRATA1EN3_LOCUS4917</name>
</gene>
<organism evidence="1 2">
    <name type="scientific">Rangifer tarandus platyrhynchus</name>
    <name type="common">Svalbard reindeer</name>
    <dbReference type="NCBI Taxonomy" id="3082113"/>
    <lineage>
        <taxon>Eukaryota</taxon>
        <taxon>Metazoa</taxon>
        <taxon>Chordata</taxon>
        <taxon>Craniata</taxon>
        <taxon>Vertebrata</taxon>
        <taxon>Euteleostomi</taxon>
        <taxon>Mammalia</taxon>
        <taxon>Eutheria</taxon>
        <taxon>Laurasiatheria</taxon>
        <taxon>Artiodactyla</taxon>
        <taxon>Ruminantia</taxon>
        <taxon>Pecora</taxon>
        <taxon>Cervidae</taxon>
        <taxon>Odocoileinae</taxon>
        <taxon>Rangifer</taxon>
    </lineage>
</organism>
<proteinExistence type="predicted"/>
<reference evidence="1" key="1">
    <citation type="submission" date="2023-05" db="EMBL/GenBank/DDBJ databases">
        <authorList>
            <consortium name="ELIXIR-Norway"/>
        </authorList>
    </citation>
    <scope>NUCLEOTIDE SEQUENCE</scope>
</reference>
<sequence>MTRAPEAAELPFSELQSSRPDSRHGGYRCPRLIPRPCGPSVCRELPSGRGVQRAEPEPQELPSQLEGGRREKN</sequence>
<evidence type="ECO:0000313" key="1">
    <source>
        <dbReference type="EMBL" id="CAI9693704.1"/>
    </source>
</evidence>
<dbReference type="EMBL" id="OX596097">
    <property type="protein sequence ID" value="CAI9693704.1"/>
    <property type="molecule type" value="Genomic_DNA"/>
</dbReference>